<accession>A0A3P5X4R5</accession>
<evidence type="ECO:0000313" key="3">
    <source>
        <dbReference type="Proteomes" id="UP000280861"/>
    </source>
</evidence>
<dbReference type="Proteomes" id="UP000280861">
    <property type="component" value="Unassembled WGS sequence"/>
</dbReference>
<keyword evidence="1" id="KW-0472">Membrane</keyword>
<sequence length="43" mass="4406">MREVRHAKRVSVIAGGATVLAASLGLWRAAVLGGFGSQSTRAP</sequence>
<keyword evidence="3" id="KW-1185">Reference proteome</keyword>
<feature type="transmembrane region" description="Helical" evidence="1">
    <location>
        <begin position="12"/>
        <end position="35"/>
    </location>
</feature>
<gene>
    <name evidence="2" type="ORF">PSET11_00903</name>
</gene>
<evidence type="ECO:0000256" key="1">
    <source>
        <dbReference type="SAM" id="Phobius"/>
    </source>
</evidence>
<protein>
    <submittedName>
        <fullName evidence="2">Uncharacterized protein</fullName>
    </submittedName>
</protein>
<proteinExistence type="predicted"/>
<dbReference type="EMBL" id="UXAU01000014">
    <property type="protein sequence ID" value="VDC22254.1"/>
    <property type="molecule type" value="Genomic_DNA"/>
</dbReference>
<name>A0A3P5X4R5_9MICC</name>
<evidence type="ECO:0000313" key="2">
    <source>
        <dbReference type="EMBL" id="VDC22254.1"/>
    </source>
</evidence>
<keyword evidence="1" id="KW-0812">Transmembrane</keyword>
<organism evidence="2 3">
    <name type="scientific">Arthrobacter ulcerisalmonis</name>
    <dbReference type="NCBI Taxonomy" id="2483813"/>
    <lineage>
        <taxon>Bacteria</taxon>
        <taxon>Bacillati</taxon>
        <taxon>Actinomycetota</taxon>
        <taxon>Actinomycetes</taxon>
        <taxon>Micrococcales</taxon>
        <taxon>Micrococcaceae</taxon>
        <taxon>Arthrobacter</taxon>
    </lineage>
</organism>
<reference evidence="2 3" key="1">
    <citation type="submission" date="2018-11" db="EMBL/GenBank/DDBJ databases">
        <authorList>
            <person name="Criscuolo A."/>
        </authorList>
    </citation>
    <scope>NUCLEOTIDE SEQUENCE [LARGE SCALE GENOMIC DNA]</scope>
    <source>
        <strain evidence="2">AT11b</strain>
    </source>
</reference>
<keyword evidence="1" id="KW-1133">Transmembrane helix</keyword>
<dbReference type="AlphaFoldDB" id="A0A3P5X4R5"/>